<dbReference type="PRINTS" id="PR00344">
    <property type="entry name" value="BCTRLSENSOR"/>
</dbReference>
<dbReference type="PROSITE" id="PS50885">
    <property type="entry name" value="HAMP"/>
    <property type="match status" value="1"/>
</dbReference>
<keyword evidence="10" id="KW-0175">Coiled coil</keyword>
<dbReference type="Proteomes" id="UP000726105">
    <property type="component" value="Unassembled WGS sequence"/>
</dbReference>
<dbReference type="EC" id="2.7.13.3" evidence="3"/>
<dbReference type="SUPFAM" id="SSF47384">
    <property type="entry name" value="Homodimeric domain of signal transducing histidine kinase"/>
    <property type="match status" value="1"/>
</dbReference>
<evidence type="ECO:0000256" key="6">
    <source>
        <dbReference type="ARBA" id="ARBA00022692"/>
    </source>
</evidence>
<dbReference type="Pfam" id="PF00512">
    <property type="entry name" value="HisKA"/>
    <property type="match status" value="1"/>
</dbReference>
<dbReference type="Gene3D" id="3.30.565.10">
    <property type="entry name" value="Histidine kinase-like ATPase, C-terminal domain"/>
    <property type="match status" value="1"/>
</dbReference>
<keyword evidence="11" id="KW-0472">Membrane</keyword>
<keyword evidence="7 14" id="KW-0418">Kinase</keyword>
<keyword evidence="9" id="KW-0902">Two-component regulatory system</keyword>
<dbReference type="InterPro" id="IPR003661">
    <property type="entry name" value="HisK_dim/P_dom"/>
</dbReference>
<dbReference type="SMART" id="SM00387">
    <property type="entry name" value="HATPase_c"/>
    <property type="match status" value="1"/>
</dbReference>
<dbReference type="GO" id="GO:0005886">
    <property type="term" value="C:plasma membrane"/>
    <property type="evidence" value="ECO:0007669"/>
    <property type="project" value="UniProtKB-SubCell"/>
</dbReference>
<reference evidence="16 17" key="1">
    <citation type="submission" date="2020-10" db="EMBL/GenBank/DDBJ databases">
        <title>Connecting structure to function with the recovery of over 1000 high-quality activated sludge metagenome-assembled genomes encoding full-length rRNA genes using long-read sequencing.</title>
        <authorList>
            <person name="Singleton C.M."/>
            <person name="Petriglieri F."/>
            <person name="Kristensen J.M."/>
            <person name="Kirkegaard R.H."/>
            <person name="Michaelsen T.Y."/>
            <person name="Andersen M.H."/>
            <person name="Karst S.M."/>
            <person name="Dueholm M.S."/>
            <person name="Nielsen P.H."/>
            <person name="Albertsen M."/>
        </authorList>
    </citation>
    <scope>NUCLEOTIDE SEQUENCE [LARGE SCALE GENOMIC DNA]</scope>
    <source>
        <strain evidence="14">AalE_18-Q3-R2-46_BAT3C.188</strain>
        <strain evidence="15">Ega_18-Q3-R5-49_MAXAC.001</strain>
    </source>
</reference>
<evidence type="ECO:0000256" key="9">
    <source>
        <dbReference type="ARBA" id="ARBA00023012"/>
    </source>
</evidence>
<dbReference type="CDD" id="cd00082">
    <property type="entry name" value="HisKA"/>
    <property type="match status" value="1"/>
</dbReference>
<evidence type="ECO:0000256" key="8">
    <source>
        <dbReference type="ARBA" id="ARBA00022989"/>
    </source>
</evidence>
<dbReference type="InterPro" id="IPR003660">
    <property type="entry name" value="HAMP_dom"/>
</dbReference>
<comment type="subcellular location">
    <subcellularLocation>
        <location evidence="2">Cell membrane</location>
    </subcellularLocation>
</comment>
<dbReference type="CDD" id="cd06225">
    <property type="entry name" value="HAMP"/>
    <property type="match status" value="1"/>
</dbReference>
<dbReference type="SUPFAM" id="SSF55874">
    <property type="entry name" value="ATPase domain of HSP90 chaperone/DNA topoisomerase II/histidine kinase"/>
    <property type="match status" value="1"/>
</dbReference>
<evidence type="ECO:0000259" key="12">
    <source>
        <dbReference type="PROSITE" id="PS50109"/>
    </source>
</evidence>
<evidence type="ECO:0000256" key="11">
    <source>
        <dbReference type="SAM" id="Phobius"/>
    </source>
</evidence>
<sequence length="370" mass="38910">MLAQGIVVGAGILTAALVAAIVGPQLFHEHLLQAGQEPNSPELMHSEEAYASANSIALGAALLIALTAGFVVTWQLSRRMTQPLRDLATVATRLSNGDYSARAPRPSAGPELDRLADTLNDVAERLESTEDTRRRLLADLAHEMRTPLAVIGAHLDGLEDGVTEWTPETARVLRDHTERLVRLSSDVAEVSRAEEGRLEERAIVEVSVGDLVRAAVEGVRSEFAAKGVELVGAGGGAAQVTGATGVDVAAGLEVLVTVDRQRILQLLTNLLTNALRHTPAGGTVRVDAQTSGEHVELTVTDTGDGISATHLPHVFERFYRGDTARDREHGGSGIGLAIARGIAHAHRGTLTAYSAGPGMGATFTLTLPVG</sequence>
<dbReference type="InterPro" id="IPR050736">
    <property type="entry name" value="Sensor_HK_Regulatory"/>
</dbReference>
<evidence type="ECO:0000256" key="7">
    <source>
        <dbReference type="ARBA" id="ARBA00022777"/>
    </source>
</evidence>
<dbReference type="Gene3D" id="6.10.340.10">
    <property type="match status" value="1"/>
</dbReference>
<dbReference type="InterPro" id="IPR036890">
    <property type="entry name" value="HATPase_C_sf"/>
</dbReference>
<dbReference type="InterPro" id="IPR005467">
    <property type="entry name" value="His_kinase_dom"/>
</dbReference>
<evidence type="ECO:0000256" key="10">
    <source>
        <dbReference type="SAM" id="Coils"/>
    </source>
</evidence>
<evidence type="ECO:0000256" key="5">
    <source>
        <dbReference type="ARBA" id="ARBA00022679"/>
    </source>
</evidence>
<evidence type="ECO:0000313" key="14">
    <source>
        <dbReference type="EMBL" id="MBK6302245.1"/>
    </source>
</evidence>
<accession>A0A934X892</accession>
<dbReference type="AlphaFoldDB" id="A0A934X892"/>
<dbReference type="FunFam" id="3.30.565.10:FF:000006">
    <property type="entry name" value="Sensor histidine kinase WalK"/>
    <property type="match status" value="1"/>
</dbReference>
<comment type="catalytic activity">
    <reaction evidence="1">
        <text>ATP + protein L-histidine = ADP + protein N-phospho-L-histidine.</text>
        <dbReference type="EC" id="2.7.13.3"/>
    </reaction>
</comment>
<dbReference type="Pfam" id="PF02518">
    <property type="entry name" value="HATPase_c"/>
    <property type="match status" value="1"/>
</dbReference>
<keyword evidence="6 11" id="KW-0812">Transmembrane</keyword>
<dbReference type="Proteomes" id="UP000718281">
    <property type="component" value="Unassembled WGS sequence"/>
</dbReference>
<dbReference type="PANTHER" id="PTHR43711">
    <property type="entry name" value="TWO-COMPONENT HISTIDINE KINASE"/>
    <property type="match status" value="1"/>
</dbReference>
<proteinExistence type="predicted"/>
<dbReference type="InterPro" id="IPR036097">
    <property type="entry name" value="HisK_dim/P_sf"/>
</dbReference>
<feature type="coiled-coil region" evidence="10">
    <location>
        <begin position="112"/>
        <end position="139"/>
    </location>
</feature>
<dbReference type="Gene3D" id="1.10.287.130">
    <property type="match status" value="1"/>
</dbReference>
<keyword evidence="5" id="KW-0808">Transferase</keyword>
<evidence type="ECO:0000313" key="15">
    <source>
        <dbReference type="EMBL" id="MBK7272354.1"/>
    </source>
</evidence>
<keyword evidence="4" id="KW-0597">Phosphoprotein</keyword>
<dbReference type="SMART" id="SM00304">
    <property type="entry name" value="HAMP"/>
    <property type="match status" value="1"/>
</dbReference>
<evidence type="ECO:0000256" key="4">
    <source>
        <dbReference type="ARBA" id="ARBA00022553"/>
    </source>
</evidence>
<dbReference type="InterPro" id="IPR004358">
    <property type="entry name" value="Sig_transdc_His_kin-like_C"/>
</dbReference>
<dbReference type="PANTHER" id="PTHR43711:SF1">
    <property type="entry name" value="HISTIDINE KINASE 1"/>
    <property type="match status" value="1"/>
</dbReference>
<gene>
    <name evidence="14" type="ORF">IPF40_14820</name>
    <name evidence="15" type="ORF">IPI13_04045</name>
</gene>
<dbReference type="EMBL" id="JADJIB010000001">
    <property type="protein sequence ID" value="MBK7272354.1"/>
    <property type="molecule type" value="Genomic_DNA"/>
</dbReference>
<dbReference type="GO" id="GO:0000155">
    <property type="term" value="F:phosphorelay sensor kinase activity"/>
    <property type="evidence" value="ECO:0007669"/>
    <property type="project" value="InterPro"/>
</dbReference>
<evidence type="ECO:0000259" key="13">
    <source>
        <dbReference type="PROSITE" id="PS50885"/>
    </source>
</evidence>
<dbReference type="EMBL" id="JADIXZ010000008">
    <property type="protein sequence ID" value="MBK6302245.1"/>
    <property type="molecule type" value="Genomic_DNA"/>
</dbReference>
<feature type="domain" description="HAMP" evidence="13">
    <location>
        <begin position="78"/>
        <end position="131"/>
    </location>
</feature>
<dbReference type="Pfam" id="PF00672">
    <property type="entry name" value="HAMP"/>
    <property type="match status" value="1"/>
</dbReference>
<dbReference type="SUPFAM" id="SSF158472">
    <property type="entry name" value="HAMP domain-like"/>
    <property type="match status" value="1"/>
</dbReference>
<protein>
    <recommendedName>
        <fullName evidence="3">histidine kinase</fullName>
        <ecNumber evidence="3">2.7.13.3</ecNumber>
    </recommendedName>
</protein>
<dbReference type="InterPro" id="IPR003594">
    <property type="entry name" value="HATPase_dom"/>
</dbReference>
<name>A0A934X892_9MICO</name>
<evidence type="ECO:0000313" key="17">
    <source>
        <dbReference type="Proteomes" id="UP000726105"/>
    </source>
</evidence>
<keyword evidence="8 11" id="KW-1133">Transmembrane helix</keyword>
<organism evidence="14 16">
    <name type="scientific">Candidatus Phosphoribacter hodrii</name>
    <dbReference type="NCBI Taxonomy" id="2953743"/>
    <lineage>
        <taxon>Bacteria</taxon>
        <taxon>Bacillati</taxon>
        <taxon>Actinomycetota</taxon>
        <taxon>Actinomycetes</taxon>
        <taxon>Micrococcales</taxon>
        <taxon>Dermatophilaceae</taxon>
        <taxon>Candidatus Phosphoribacter</taxon>
    </lineage>
</organism>
<comment type="caution">
    <text evidence="14">The sequence shown here is derived from an EMBL/GenBank/DDBJ whole genome shotgun (WGS) entry which is preliminary data.</text>
</comment>
<dbReference type="CDD" id="cd00075">
    <property type="entry name" value="HATPase"/>
    <property type="match status" value="1"/>
</dbReference>
<feature type="domain" description="Histidine kinase" evidence="12">
    <location>
        <begin position="139"/>
        <end position="370"/>
    </location>
</feature>
<evidence type="ECO:0000256" key="2">
    <source>
        <dbReference type="ARBA" id="ARBA00004236"/>
    </source>
</evidence>
<dbReference type="SMART" id="SM00388">
    <property type="entry name" value="HisKA"/>
    <property type="match status" value="1"/>
</dbReference>
<dbReference type="PROSITE" id="PS50109">
    <property type="entry name" value="HIS_KIN"/>
    <property type="match status" value="1"/>
</dbReference>
<evidence type="ECO:0000313" key="16">
    <source>
        <dbReference type="Proteomes" id="UP000718281"/>
    </source>
</evidence>
<evidence type="ECO:0000256" key="1">
    <source>
        <dbReference type="ARBA" id="ARBA00000085"/>
    </source>
</evidence>
<feature type="transmembrane region" description="Helical" evidence="11">
    <location>
        <begin position="56"/>
        <end position="76"/>
    </location>
</feature>
<evidence type="ECO:0000256" key="3">
    <source>
        <dbReference type="ARBA" id="ARBA00012438"/>
    </source>
</evidence>